<dbReference type="EMBL" id="QGML01001359">
    <property type="protein sequence ID" value="TVY89216.1"/>
    <property type="molecule type" value="Genomic_DNA"/>
</dbReference>
<feature type="region of interest" description="Disordered" evidence="1">
    <location>
        <begin position="124"/>
        <end position="159"/>
    </location>
</feature>
<comment type="caution">
    <text evidence="2">The sequence shown here is derived from an EMBL/GenBank/DDBJ whole genome shotgun (WGS) entry which is preliminary data.</text>
</comment>
<evidence type="ECO:0000256" key="1">
    <source>
        <dbReference type="SAM" id="MobiDB-lite"/>
    </source>
</evidence>
<dbReference type="AlphaFoldDB" id="A0A559M8C2"/>
<evidence type="ECO:0000313" key="2">
    <source>
        <dbReference type="EMBL" id="TVY89216.1"/>
    </source>
</evidence>
<sequence length="159" mass="17919">MERSGNAQNTVAGVRGATNGQAALKLEGASGEDVWDEERLEKAMARLKEMHIQVCILSKHMPSYAIQVLTEIVQPAKKSANHPSQTPRTANQEATFTLFSEFAKSSTTANQEVQQFQRLMKEEETSVVLEQARKSRAENPNDIKPWRAREHPDWLTRDT</sequence>
<evidence type="ECO:0000313" key="3">
    <source>
        <dbReference type="Proteomes" id="UP000315522"/>
    </source>
</evidence>
<keyword evidence="3" id="KW-1185">Reference proteome</keyword>
<name>A0A559M8C2_9HELO</name>
<reference evidence="2 3" key="1">
    <citation type="submission" date="2018-05" db="EMBL/GenBank/DDBJ databases">
        <title>Genome sequencing and assembly of the regulated plant pathogen Lachnellula willkommii and related sister species for the development of diagnostic species identification markers.</title>
        <authorList>
            <person name="Giroux E."/>
            <person name="Bilodeau G."/>
        </authorList>
    </citation>
    <scope>NUCLEOTIDE SEQUENCE [LARGE SCALE GENOMIC DNA]</scope>
    <source>
        <strain evidence="2 3">CBS 172.35</strain>
    </source>
</reference>
<feature type="compositionally biased region" description="Basic and acidic residues" evidence="1">
    <location>
        <begin position="131"/>
        <end position="159"/>
    </location>
</feature>
<proteinExistence type="predicted"/>
<accession>A0A559M8C2</accession>
<protein>
    <submittedName>
        <fullName evidence="2">Uncharacterized protein</fullName>
    </submittedName>
</protein>
<dbReference type="Proteomes" id="UP000315522">
    <property type="component" value="Unassembled WGS sequence"/>
</dbReference>
<gene>
    <name evidence="2" type="ORF">LAWI1_G003201</name>
</gene>
<organism evidence="2 3">
    <name type="scientific">Lachnellula willkommii</name>
    <dbReference type="NCBI Taxonomy" id="215461"/>
    <lineage>
        <taxon>Eukaryota</taxon>
        <taxon>Fungi</taxon>
        <taxon>Dikarya</taxon>
        <taxon>Ascomycota</taxon>
        <taxon>Pezizomycotina</taxon>
        <taxon>Leotiomycetes</taxon>
        <taxon>Helotiales</taxon>
        <taxon>Lachnaceae</taxon>
        <taxon>Lachnellula</taxon>
    </lineage>
</organism>